<dbReference type="AlphaFoldDB" id="P94120"/>
<proteinExistence type="predicted"/>
<dbReference type="EMBL" id="Y08729">
    <property type="protein sequence ID" value="CAA69983.1"/>
    <property type="molecule type" value="Genomic_DNA"/>
</dbReference>
<sequence length="67" mass="7283">MLTLHGSFIFPFSGPKNGESVSVNNLSRGTSFAICLLRLSLTIIGGKDKYPPRSRIFLAIFILPSNA</sequence>
<organism evidence="1">
    <name type="scientific">Acidianus ambivalens</name>
    <name type="common">Desulfurolobus ambivalens</name>
    <dbReference type="NCBI Taxonomy" id="2283"/>
    <lineage>
        <taxon>Archaea</taxon>
        <taxon>Thermoproteota</taxon>
        <taxon>Thermoprotei</taxon>
        <taxon>Sulfolobales</taxon>
        <taxon>Sulfolobaceae</taxon>
        <taxon>Acidianus</taxon>
    </lineage>
</organism>
<protein>
    <submittedName>
        <fullName evidence="1">Uncharacterized protein doxF</fullName>
    </submittedName>
</protein>
<reference evidence="1" key="1">
    <citation type="journal article" date="1997" name="J. Bacteriol.">
        <title>The terminal quinol oxidase of the hyperthermophilic archaeon Acidianus ambivalens exhibits a novel subunit structure and gene organization.</title>
        <authorList>
            <person name="Purschke W.G."/>
            <person name="Schmidt C.L."/>
            <person name="Petersen A."/>
            <person name="Schafer G."/>
        </authorList>
    </citation>
    <scope>NUCLEOTIDE SEQUENCE</scope>
    <source>
        <strain evidence="1">DSM 3772</strain>
    </source>
</reference>
<name>P94120_ACIAM</name>
<gene>
    <name evidence="1" type="primary">doxF</name>
</gene>
<evidence type="ECO:0000313" key="1">
    <source>
        <dbReference type="EMBL" id="CAA69983.1"/>
    </source>
</evidence>
<dbReference type="TCDB" id="3.D.4.9.1">
    <property type="family name" value="the proton-translocating cytochrome oxidase (cox) superfamily"/>
</dbReference>
<accession>P94120</accession>